<evidence type="ECO:0000313" key="2">
    <source>
        <dbReference type="EMBL" id="GAA1502758.1"/>
    </source>
</evidence>
<protein>
    <submittedName>
        <fullName evidence="2">Uncharacterized protein</fullName>
    </submittedName>
</protein>
<organism evidence="2 3">
    <name type="scientific">Nocardioides humi</name>
    <dbReference type="NCBI Taxonomy" id="449461"/>
    <lineage>
        <taxon>Bacteria</taxon>
        <taxon>Bacillati</taxon>
        <taxon>Actinomycetota</taxon>
        <taxon>Actinomycetes</taxon>
        <taxon>Propionibacteriales</taxon>
        <taxon>Nocardioidaceae</taxon>
        <taxon>Nocardioides</taxon>
    </lineage>
</organism>
<sequence length="156" mass="16606">MTAPLPLIPIPIFNPALIVGVTALRDLLLVETEVNKILETLGEQIEVIKDQKFTSDGSIPASSFGQGTESTRLAKEHTRAHGVIVKSLEDMQTDLLTFQEAIDLAKKAIGGADEQAETDLRILLARAGDLDLGWYGDEPPPVPASDDSTDGTGGEA</sequence>
<dbReference type="Proteomes" id="UP001500842">
    <property type="component" value="Unassembled WGS sequence"/>
</dbReference>
<dbReference type="EMBL" id="BAAAOR010000002">
    <property type="protein sequence ID" value="GAA1502758.1"/>
    <property type="molecule type" value="Genomic_DNA"/>
</dbReference>
<gene>
    <name evidence="2" type="ORF">GCM10009788_02490</name>
</gene>
<evidence type="ECO:0000313" key="3">
    <source>
        <dbReference type="Proteomes" id="UP001500842"/>
    </source>
</evidence>
<dbReference type="RefSeq" id="WP_141003650.1">
    <property type="nucleotide sequence ID" value="NZ_BAAAOR010000002.1"/>
</dbReference>
<name>A0ABN1ZRI3_9ACTN</name>
<keyword evidence="3" id="KW-1185">Reference proteome</keyword>
<proteinExistence type="predicted"/>
<evidence type="ECO:0000256" key="1">
    <source>
        <dbReference type="SAM" id="MobiDB-lite"/>
    </source>
</evidence>
<comment type="caution">
    <text evidence="2">The sequence shown here is derived from an EMBL/GenBank/DDBJ whole genome shotgun (WGS) entry which is preliminary data.</text>
</comment>
<feature type="region of interest" description="Disordered" evidence="1">
    <location>
        <begin position="134"/>
        <end position="156"/>
    </location>
</feature>
<reference evidence="2 3" key="1">
    <citation type="journal article" date="2019" name="Int. J. Syst. Evol. Microbiol.">
        <title>The Global Catalogue of Microorganisms (GCM) 10K type strain sequencing project: providing services to taxonomists for standard genome sequencing and annotation.</title>
        <authorList>
            <consortium name="The Broad Institute Genomics Platform"/>
            <consortium name="The Broad Institute Genome Sequencing Center for Infectious Disease"/>
            <person name="Wu L."/>
            <person name="Ma J."/>
        </authorList>
    </citation>
    <scope>NUCLEOTIDE SEQUENCE [LARGE SCALE GENOMIC DNA]</scope>
    <source>
        <strain evidence="2 3">JCM 14942</strain>
    </source>
</reference>
<accession>A0ABN1ZRI3</accession>